<feature type="compositionally biased region" description="Polar residues" evidence="2">
    <location>
        <begin position="58"/>
        <end position="82"/>
    </location>
</feature>
<dbReference type="Pfam" id="PF00656">
    <property type="entry name" value="Peptidase_C14"/>
    <property type="match status" value="2"/>
</dbReference>
<dbReference type="InterPro" id="IPR011600">
    <property type="entry name" value="Pept_C14_caspase"/>
</dbReference>
<gene>
    <name evidence="4" type="primary">AMC1_2</name>
    <name evidence="4" type="ORF">CFP56_043300</name>
</gene>
<name>A0AAW0LIE4_QUESU</name>
<dbReference type="GO" id="GO:0004197">
    <property type="term" value="F:cysteine-type endopeptidase activity"/>
    <property type="evidence" value="ECO:0007669"/>
    <property type="project" value="InterPro"/>
</dbReference>
<dbReference type="PANTHER" id="PTHR48104:SF2">
    <property type="entry name" value="METACASPASE-1-LIKE ISOFORM X1"/>
    <property type="match status" value="1"/>
</dbReference>
<dbReference type="EMBL" id="PKMF04000093">
    <property type="protein sequence ID" value="KAK7850930.1"/>
    <property type="molecule type" value="Genomic_DNA"/>
</dbReference>
<evidence type="ECO:0000259" key="3">
    <source>
        <dbReference type="Pfam" id="PF00656"/>
    </source>
</evidence>
<sequence>MEKTATSKRCNTQYSLKKPESKCKCFVPTGGQSGDNQERHHRFSQFVRNFAERFKNKLSSSGESTNVSSMNVKPSGESTNAETHPRKRALLCGVTYKNKKYKLKGTVNDVRYMRDFLMNKYRYPAECIRVLTEDEKEDIFSPTKKNIQESLKWLVEGSESGDSLVFYFSGHGLRQPDFNDDERDGFDETICPVDFMQEGMILDNEINSTIVWPLKKGVTLHAIVDACHSGTILDLEYIYKPETNDWEDNSAPSKARKSTSGGIAICLSACDDDKMAADTTVRKFQDEKEDIFSPTKKNIQESLKWLVEGSESGDSLVFYFSGHGLRQPDFNDDERDGFDETICPVDFMQEGMILDNEINSTIVWPLKKGVTLHAIVDACHSGTILDLEYIYKPETNDWEDNSAPSKARKSTSGGIAICLSACDDDKMAADTTAFTGKAMAGAMTYLMIETIKKDAEITYGHLLERMREMVEQFNDKSCLGKFLPTFFYHRKIQVGFPRILAK</sequence>
<dbReference type="SUPFAM" id="SSF52129">
    <property type="entry name" value="Caspase-like"/>
    <property type="match status" value="1"/>
</dbReference>
<feature type="domain" description="Peptidase C14 caspase" evidence="3">
    <location>
        <begin position="290"/>
        <end position="474"/>
    </location>
</feature>
<dbReference type="InterPro" id="IPR029030">
    <property type="entry name" value="Caspase-like_dom_sf"/>
</dbReference>
<dbReference type="InterPro" id="IPR050452">
    <property type="entry name" value="Metacaspase"/>
</dbReference>
<evidence type="ECO:0000256" key="1">
    <source>
        <dbReference type="ARBA" id="ARBA00009005"/>
    </source>
</evidence>
<accession>A0AAW0LIE4</accession>
<dbReference type="AlphaFoldDB" id="A0AAW0LIE4"/>
<organism evidence="4 5">
    <name type="scientific">Quercus suber</name>
    <name type="common">Cork oak</name>
    <dbReference type="NCBI Taxonomy" id="58331"/>
    <lineage>
        <taxon>Eukaryota</taxon>
        <taxon>Viridiplantae</taxon>
        <taxon>Streptophyta</taxon>
        <taxon>Embryophyta</taxon>
        <taxon>Tracheophyta</taxon>
        <taxon>Spermatophyta</taxon>
        <taxon>Magnoliopsida</taxon>
        <taxon>eudicotyledons</taxon>
        <taxon>Gunneridae</taxon>
        <taxon>Pentapetalae</taxon>
        <taxon>rosids</taxon>
        <taxon>fabids</taxon>
        <taxon>Fagales</taxon>
        <taxon>Fagaceae</taxon>
        <taxon>Quercus</taxon>
    </lineage>
</organism>
<dbReference type="GO" id="GO:0005737">
    <property type="term" value="C:cytoplasm"/>
    <property type="evidence" value="ECO:0007669"/>
    <property type="project" value="TreeGrafter"/>
</dbReference>
<feature type="region of interest" description="Disordered" evidence="2">
    <location>
        <begin position="58"/>
        <end position="84"/>
    </location>
</feature>
<comment type="caution">
    <text evidence="4">The sequence shown here is derived from an EMBL/GenBank/DDBJ whole genome shotgun (WGS) entry which is preliminary data.</text>
</comment>
<evidence type="ECO:0000313" key="4">
    <source>
        <dbReference type="EMBL" id="KAK7850930.1"/>
    </source>
</evidence>
<protein>
    <submittedName>
        <fullName evidence="4">Metacaspase-1</fullName>
    </submittedName>
</protein>
<comment type="similarity">
    <text evidence="1">Belongs to the peptidase C14B family.</text>
</comment>
<dbReference type="PANTHER" id="PTHR48104">
    <property type="entry name" value="METACASPASE-4"/>
    <property type="match status" value="1"/>
</dbReference>
<dbReference type="Gene3D" id="3.40.50.12660">
    <property type="match status" value="2"/>
</dbReference>
<proteinExistence type="inferred from homology"/>
<evidence type="ECO:0000256" key="2">
    <source>
        <dbReference type="SAM" id="MobiDB-lite"/>
    </source>
</evidence>
<feature type="domain" description="Peptidase C14 caspase" evidence="3">
    <location>
        <begin position="86"/>
        <end position="281"/>
    </location>
</feature>
<reference evidence="4 5" key="1">
    <citation type="journal article" date="2018" name="Sci. Data">
        <title>The draft genome sequence of cork oak.</title>
        <authorList>
            <person name="Ramos A.M."/>
            <person name="Usie A."/>
            <person name="Barbosa P."/>
            <person name="Barros P.M."/>
            <person name="Capote T."/>
            <person name="Chaves I."/>
            <person name="Simoes F."/>
            <person name="Abreu I."/>
            <person name="Carrasquinho I."/>
            <person name="Faro C."/>
            <person name="Guimaraes J.B."/>
            <person name="Mendonca D."/>
            <person name="Nobrega F."/>
            <person name="Rodrigues L."/>
            <person name="Saibo N.J.M."/>
            <person name="Varela M.C."/>
            <person name="Egas C."/>
            <person name="Matos J."/>
            <person name="Miguel C.M."/>
            <person name="Oliveira M.M."/>
            <person name="Ricardo C.P."/>
            <person name="Goncalves S."/>
        </authorList>
    </citation>
    <scope>NUCLEOTIDE SEQUENCE [LARGE SCALE GENOMIC DNA]</scope>
    <source>
        <strain evidence="5">cv. HL8</strain>
    </source>
</reference>
<keyword evidence="5" id="KW-1185">Reference proteome</keyword>
<evidence type="ECO:0000313" key="5">
    <source>
        <dbReference type="Proteomes" id="UP000237347"/>
    </source>
</evidence>
<dbReference type="Proteomes" id="UP000237347">
    <property type="component" value="Unassembled WGS sequence"/>
</dbReference>
<dbReference type="GO" id="GO:0006508">
    <property type="term" value="P:proteolysis"/>
    <property type="evidence" value="ECO:0007669"/>
    <property type="project" value="InterPro"/>
</dbReference>